<protein>
    <submittedName>
        <fullName evidence="2">Uncharacterized protein</fullName>
    </submittedName>
</protein>
<feature type="chain" id="PRO_5014617631" evidence="1">
    <location>
        <begin position="29"/>
        <end position="209"/>
    </location>
</feature>
<name>A0A2M7RL63_9BACT</name>
<keyword evidence="1" id="KW-0732">Signal</keyword>
<evidence type="ECO:0000313" key="2">
    <source>
        <dbReference type="EMBL" id="PIY97267.1"/>
    </source>
</evidence>
<organism evidence="2 3">
    <name type="scientific">Candidatus Kerfeldbacteria bacterium CG_4_10_14_0_8_um_filter_42_10</name>
    <dbReference type="NCBI Taxonomy" id="2014248"/>
    <lineage>
        <taxon>Bacteria</taxon>
        <taxon>Candidatus Kerfeldiibacteriota</taxon>
    </lineage>
</organism>
<accession>A0A2M7RL63</accession>
<dbReference type="Proteomes" id="UP000230779">
    <property type="component" value="Unassembled WGS sequence"/>
</dbReference>
<evidence type="ECO:0000313" key="3">
    <source>
        <dbReference type="Proteomes" id="UP000230779"/>
    </source>
</evidence>
<dbReference type="EMBL" id="PFMD01000003">
    <property type="protein sequence ID" value="PIY97267.1"/>
    <property type="molecule type" value="Genomic_DNA"/>
</dbReference>
<feature type="signal peptide" evidence="1">
    <location>
        <begin position="1"/>
        <end position="28"/>
    </location>
</feature>
<proteinExistence type="predicted"/>
<evidence type="ECO:0000256" key="1">
    <source>
        <dbReference type="SAM" id="SignalP"/>
    </source>
</evidence>
<sequence>MKKQPFVYIIGALCIFCAFSFLAPYASAQNFVSKLGGLYVPSEVSSWLYSEGFGIPFFFVEDSAEIAEYEKEGIKLRTYEEGVAHQNMLDSLKWVNTYWIAASNTVFISQDARPDELWGWLQRELCDAMGKMEYYKDLPASGKVCDIHGRTVISFVNSPDDARDFIKVSPYVPIGSGLYVLWLESKGLKTSGKILLVGGNASDLYGMRQ</sequence>
<gene>
    <name evidence="2" type="ORF">COY66_00405</name>
</gene>
<reference evidence="2 3" key="1">
    <citation type="submission" date="2017-09" db="EMBL/GenBank/DDBJ databases">
        <title>Depth-based differentiation of microbial function through sediment-hosted aquifers and enrichment of novel symbionts in the deep terrestrial subsurface.</title>
        <authorList>
            <person name="Probst A.J."/>
            <person name="Ladd B."/>
            <person name="Jarett J.K."/>
            <person name="Geller-Mcgrath D.E."/>
            <person name="Sieber C.M."/>
            <person name="Emerson J.B."/>
            <person name="Anantharaman K."/>
            <person name="Thomas B.C."/>
            <person name="Malmstrom R."/>
            <person name="Stieglmeier M."/>
            <person name="Klingl A."/>
            <person name="Woyke T."/>
            <person name="Ryan C.M."/>
            <person name="Banfield J.F."/>
        </authorList>
    </citation>
    <scope>NUCLEOTIDE SEQUENCE [LARGE SCALE GENOMIC DNA]</scope>
    <source>
        <strain evidence="2">CG_4_10_14_0_8_um_filter_42_10</strain>
    </source>
</reference>
<comment type="caution">
    <text evidence="2">The sequence shown here is derived from an EMBL/GenBank/DDBJ whole genome shotgun (WGS) entry which is preliminary data.</text>
</comment>
<dbReference type="AlphaFoldDB" id="A0A2M7RL63"/>